<accession>A0ABQ6CU59</accession>
<dbReference type="InterPro" id="IPR001173">
    <property type="entry name" value="Glyco_trans_2-like"/>
</dbReference>
<organism evidence="2 3">
    <name type="scientific">Labrys miyagiensis</name>
    <dbReference type="NCBI Taxonomy" id="346912"/>
    <lineage>
        <taxon>Bacteria</taxon>
        <taxon>Pseudomonadati</taxon>
        <taxon>Pseudomonadota</taxon>
        <taxon>Alphaproteobacteria</taxon>
        <taxon>Hyphomicrobiales</taxon>
        <taxon>Xanthobacteraceae</taxon>
        <taxon>Labrys</taxon>
    </lineage>
</organism>
<dbReference type="Proteomes" id="UP001156882">
    <property type="component" value="Unassembled WGS sequence"/>
</dbReference>
<evidence type="ECO:0000313" key="2">
    <source>
        <dbReference type="EMBL" id="GLS23898.1"/>
    </source>
</evidence>
<gene>
    <name evidence="2" type="ORF">GCM10007874_69190</name>
</gene>
<dbReference type="EMBL" id="BSPC01000089">
    <property type="protein sequence ID" value="GLS23898.1"/>
    <property type="molecule type" value="Genomic_DNA"/>
</dbReference>
<keyword evidence="3" id="KW-1185">Reference proteome</keyword>
<dbReference type="SUPFAM" id="SSF53795">
    <property type="entry name" value="PEP carboxykinase-like"/>
    <property type="match status" value="1"/>
</dbReference>
<evidence type="ECO:0000313" key="3">
    <source>
        <dbReference type="Proteomes" id="UP001156882"/>
    </source>
</evidence>
<dbReference type="Pfam" id="PF00535">
    <property type="entry name" value="Glycos_transf_2"/>
    <property type="match status" value="1"/>
</dbReference>
<reference evidence="3" key="1">
    <citation type="journal article" date="2019" name="Int. J. Syst. Evol. Microbiol.">
        <title>The Global Catalogue of Microorganisms (GCM) 10K type strain sequencing project: providing services to taxonomists for standard genome sequencing and annotation.</title>
        <authorList>
            <consortium name="The Broad Institute Genomics Platform"/>
            <consortium name="The Broad Institute Genome Sequencing Center for Infectious Disease"/>
            <person name="Wu L."/>
            <person name="Ma J."/>
        </authorList>
    </citation>
    <scope>NUCLEOTIDE SEQUENCE [LARGE SCALE GENOMIC DNA]</scope>
    <source>
        <strain evidence="3">NBRC 101365</strain>
    </source>
</reference>
<dbReference type="Gene3D" id="3.40.50.300">
    <property type="entry name" value="P-loop containing nucleotide triphosphate hydrolases"/>
    <property type="match status" value="1"/>
</dbReference>
<dbReference type="Gene3D" id="3.90.550.10">
    <property type="entry name" value="Spore Coat Polysaccharide Biosynthesis Protein SpsA, Chain A"/>
    <property type="match status" value="1"/>
</dbReference>
<protein>
    <recommendedName>
        <fullName evidence="1">Glycosyltransferase 2-like domain-containing protein</fullName>
    </recommendedName>
</protein>
<dbReference type="RefSeq" id="WP_284316822.1">
    <property type="nucleotide sequence ID" value="NZ_BSPC01000089.1"/>
</dbReference>
<proteinExistence type="predicted"/>
<name>A0ABQ6CU59_9HYPH</name>
<comment type="caution">
    <text evidence="2">The sequence shown here is derived from an EMBL/GenBank/DDBJ whole genome shotgun (WGS) entry which is preliminary data.</text>
</comment>
<feature type="domain" description="Glycosyltransferase 2-like" evidence="1">
    <location>
        <begin position="366"/>
        <end position="467"/>
    </location>
</feature>
<sequence>MIKLEIQGQRIALSYPNDLEDRLRPFFSQFDSCQTAETEEILHLRAAGSDTFKIEYCGHLLWEGLTWPGLLTVLCGELEHLVAVRMRDAAVRAAAVRGSNRSVLILGPAGCGKTELALWFIRQGFTYLADNFVSLATQHSNLRDERNAISPLPLPLAPHFSADLEPSGLAPFEGMATLDVGDVTFVMPERLNGPRTIEHCGLVIVPRFYEASRLEVEVVKPVELQFLLGQALHPAQRLTPYAVERIARFAQAVPAIVVRYGDQEQLDGTLDRLVHAVLADKVEVTGLPIYLGGWTWQPAATRAPTVSGTQAQAQPEPISIPQPASPTVKPAGARKRLTIGMATFDDFDGAYFTLQALRLYHPEVAGEVEFILVDNNPDGVCGPSLKALEQSIPNCRYIPLRERSGTAVRDYVMSEASSEFVLNVDCHVLVVPGAVSRLIHYFEAHPQTADLLQGPLVYDNLTALSTHMEPKWNQGMLGVWGLDERGKAPDAPPFEIPMQGLGLYACRRSVWPGYNANFRGFGGEEGYIHEKFRQAGGRTLCLPFLRWLHRFHRPFGVPYKISWEDRVRNYLFGMDELGLPVEPVFDHFRQFLGPDAETLIAEAQRALLALKQQTL</sequence>
<evidence type="ECO:0000259" key="1">
    <source>
        <dbReference type="Pfam" id="PF00535"/>
    </source>
</evidence>
<dbReference type="InterPro" id="IPR027417">
    <property type="entry name" value="P-loop_NTPase"/>
</dbReference>
<dbReference type="InterPro" id="IPR029044">
    <property type="entry name" value="Nucleotide-diphossugar_trans"/>
</dbReference>
<dbReference type="SUPFAM" id="SSF53448">
    <property type="entry name" value="Nucleotide-diphospho-sugar transferases"/>
    <property type="match status" value="1"/>
</dbReference>